<comment type="similarity">
    <text evidence="4 19">Belongs to the CobS family.</text>
</comment>
<evidence type="ECO:0000313" key="20">
    <source>
        <dbReference type="EMBL" id="OQA61019.1"/>
    </source>
</evidence>
<dbReference type="GO" id="GO:0005886">
    <property type="term" value="C:plasma membrane"/>
    <property type="evidence" value="ECO:0007669"/>
    <property type="project" value="UniProtKB-SubCell"/>
</dbReference>
<proteinExistence type="inferred from homology"/>
<comment type="pathway">
    <text evidence="3 19">Cofactor biosynthesis; adenosylcobalamin biosynthesis; adenosylcobalamin from cob(II)yrinate a,c-diamide: step 7/7.</text>
</comment>
<dbReference type="NCBIfam" id="TIGR00317">
    <property type="entry name" value="cobS"/>
    <property type="match status" value="1"/>
</dbReference>
<comment type="subcellular location">
    <subcellularLocation>
        <location evidence="2 19">Cell membrane</location>
        <topology evidence="2 19">Multi-pass membrane protein</topology>
    </subcellularLocation>
</comment>
<evidence type="ECO:0000256" key="16">
    <source>
        <dbReference type="ARBA" id="ARBA00032853"/>
    </source>
</evidence>
<dbReference type="HAMAP" id="MF_00719">
    <property type="entry name" value="CobS"/>
    <property type="match status" value="1"/>
</dbReference>
<evidence type="ECO:0000256" key="15">
    <source>
        <dbReference type="ARBA" id="ARBA00032605"/>
    </source>
</evidence>
<evidence type="ECO:0000256" key="6">
    <source>
        <dbReference type="ARBA" id="ARBA00015850"/>
    </source>
</evidence>
<feature type="transmembrane region" description="Helical" evidence="19">
    <location>
        <begin position="185"/>
        <end position="201"/>
    </location>
</feature>
<dbReference type="GO" id="GO:0009236">
    <property type="term" value="P:cobalamin biosynthetic process"/>
    <property type="evidence" value="ECO:0007669"/>
    <property type="project" value="UniProtKB-UniRule"/>
</dbReference>
<organism evidence="20">
    <name type="scientific">Candidatus Atribacter allofermentans</name>
    <dbReference type="NCBI Taxonomy" id="1852833"/>
    <lineage>
        <taxon>Bacteria</taxon>
        <taxon>Pseudomonadati</taxon>
        <taxon>Atribacterota</taxon>
        <taxon>Atribacteria</taxon>
        <taxon>Atribacterales</taxon>
        <taxon>Atribacteraceae</taxon>
        <taxon>Atribacter</taxon>
    </lineage>
</organism>
<dbReference type="InterPro" id="IPR003805">
    <property type="entry name" value="CobS"/>
</dbReference>
<accession>A0A1V5T2K2</accession>
<evidence type="ECO:0000256" key="4">
    <source>
        <dbReference type="ARBA" id="ARBA00010561"/>
    </source>
</evidence>
<keyword evidence="8 19" id="KW-0169">Cobalamin biosynthesis</keyword>
<comment type="catalytic activity">
    <reaction evidence="17 19">
        <text>alpha-ribazole + adenosylcob(III)inamide-GDP = adenosylcob(III)alamin + GMP + H(+)</text>
        <dbReference type="Rhea" id="RHEA:16049"/>
        <dbReference type="ChEBI" id="CHEBI:10329"/>
        <dbReference type="ChEBI" id="CHEBI:15378"/>
        <dbReference type="ChEBI" id="CHEBI:18408"/>
        <dbReference type="ChEBI" id="CHEBI:58115"/>
        <dbReference type="ChEBI" id="CHEBI:60487"/>
        <dbReference type="EC" id="2.7.8.26"/>
    </reaction>
</comment>
<dbReference type="EMBL" id="MWBQ01000025">
    <property type="protein sequence ID" value="OQA61019.1"/>
    <property type="molecule type" value="Genomic_DNA"/>
</dbReference>
<keyword evidence="7 19" id="KW-1003">Cell membrane</keyword>
<keyword evidence="12 19" id="KW-1133">Transmembrane helix</keyword>
<dbReference type="GO" id="GO:0051073">
    <property type="term" value="F:adenosylcobinamide-GDP ribazoletransferase activity"/>
    <property type="evidence" value="ECO:0007669"/>
    <property type="project" value="UniProtKB-UniRule"/>
</dbReference>
<evidence type="ECO:0000256" key="5">
    <source>
        <dbReference type="ARBA" id="ARBA00013200"/>
    </source>
</evidence>
<feature type="transmembrane region" description="Helical" evidence="19">
    <location>
        <begin position="68"/>
        <end position="85"/>
    </location>
</feature>
<evidence type="ECO:0000256" key="17">
    <source>
        <dbReference type="ARBA" id="ARBA00048623"/>
    </source>
</evidence>
<evidence type="ECO:0000256" key="9">
    <source>
        <dbReference type="ARBA" id="ARBA00022679"/>
    </source>
</evidence>
<evidence type="ECO:0000256" key="11">
    <source>
        <dbReference type="ARBA" id="ARBA00022842"/>
    </source>
</evidence>
<feature type="transmembrane region" description="Helical" evidence="19">
    <location>
        <begin position="41"/>
        <end position="62"/>
    </location>
</feature>
<dbReference type="UniPathway" id="UPA00148">
    <property type="reaction ID" value="UER00238"/>
</dbReference>
<evidence type="ECO:0000256" key="8">
    <source>
        <dbReference type="ARBA" id="ARBA00022573"/>
    </source>
</evidence>
<gene>
    <name evidence="19 20" type="primary">cobS</name>
    <name evidence="20" type="ORF">BWY41_00413</name>
</gene>
<dbReference type="AlphaFoldDB" id="A0A1V5T2K2"/>
<evidence type="ECO:0000256" key="3">
    <source>
        <dbReference type="ARBA" id="ARBA00004663"/>
    </source>
</evidence>
<feature type="transmembrane region" description="Helical" evidence="19">
    <location>
        <begin position="12"/>
        <end position="29"/>
    </location>
</feature>
<keyword evidence="10 19" id="KW-0812">Transmembrane</keyword>
<dbReference type="PANTHER" id="PTHR34148">
    <property type="entry name" value="ADENOSYLCOBINAMIDE-GDP RIBAZOLETRANSFERASE"/>
    <property type="match status" value="1"/>
</dbReference>
<comment type="caution">
    <text evidence="20">The sequence shown here is derived from an EMBL/GenBank/DDBJ whole genome shotgun (WGS) entry which is preliminary data.</text>
</comment>
<feature type="transmembrane region" description="Helical" evidence="19">
    <location>
        <begin position="118"/>
        <end position="138"/>
    </location>
</feature>
<protein>
    <recommendedName>
        <fullName evidence="6 19">Adenosylcobinamide-GDP ribazoletransferase</fullName>
        <ecNumber evidence="5 19">2.7.8.26</ecNumber>
    </recommendedName>
    <alternativeName>
        <fullName evidence="16 19">Cobalamin synthase</fullName>
    </alternativeName>
    <alternativeName>
        <fullName evidence="15 19">Cobalamin-5'-phosphate synthase</fullName>
    </alternativeName>
</protein>
<evidence type="ECO:0000256" key="12">
    <source>
        <dbReference type="ARBA" id="ARBA00022989"/>
    </source>
</evidence>
<dbReference type="GO" id="GO:0008818">
    <property type="term" value="F:cobalamin 5'-phosphate synthase activity"/>
    <property type="evidence" value="ECO:0007669"/>
    <property type="project" value="UniProtKB-UniRule"/>
</dbReference>
<evidence type="ECO:0000256" key="1">
    <source>
        <dbReference type="ARBA" id="ARBA00001946"/>
    </source>
</evidence>
<keyword evidence="13 19" id="KW-0472">Membrane</keyword>
<keyword evidence="9 19" id="KW-0808">Transferase</keyword>
<dbReference type="Proteomes" id="UP000485569">
    <property type="component" value="Unassembled WGS sequence"/>
</dbReference>
<evidence type="ECO:0000256" key="7">
    <source>
        <dbReference type="ARBA" id="ARBA00022475"/>
    </source>
</evidence>
<feature type="transmembrane region" description="Helical" evidence="19">
    <location>
        <begin position="144"/>
        <end position="164"/>
    </location>
</feature>
<evidence type="ECO:0000256" key="13">
    <source>
        <dbReference type="ARBA" id="ARBA00023136"/>
    </source>
</evidence>
<name>A0A1V5T2K2_9BACT</name>
<dbReference type="Pfam" id="PF02654">
    <property type="entry name" value="CobS"/>
    <property type="match status" value="1"/>
</dbReference>
<evidence type="ECO:0000256" key="14">
    <source>
        <dbReference type="ARBA" id="ARBA00025228"/>
    </source>
</evidence>
<keyword evidence="11 19" id="KW-0460">Magnesium</keyword>
<dbReference type="EC" id="2.7.8.26" evidence="5 19"/>
<comment type="cofactor">
    <cofactor evidence="1 19">
        <name>Mg(2+)</name>
        <dbReference type="ChEBI" id="CHEBI:18420"/>
    </cofactor>
</comment>
<reference evidence="20" key="1">
    <citation type="submission" date="2017-02" db="EMBL/GenBank/DDBJ databases">
        <title>Delving into the versatile metabolic prowess of the omnipresent phylum Bacteroidetes.</title>
        <authorList>
            <person name="Nobu M.K."/>
            <person name="Mei R."/>
            <person name="Narihiro T."/>
            <person name="Kuroda K."/>
            <person name="Liu W.-T."/>
        </authorList>
    </citation>
    <scope>NUCLEOTIDE SEQUENCE</scope>
    <source>
        <strain evidence="20">ADurb.Bin276</strain>
    </source>
</reference>
<evidence type="ECO:0000256" key="19">
    <source>
        <dbReference type="HAMAP-Rule" id="MF_00719"/>
    </source>
</evidence>
<evidence type="ECO:0000256" key="18">
    <source>
        <dbReference type="ARBA" id="ARBA00049504"/>
    </source>
</evidence>
<comment type="function">
    <text evidence="14 19">Joins adenosylcobinamide-GDP and alpha-ribazole to generate adenosylcobalamin (Ado-cobalamin). Also synthesizes adenosylcobalamin 5'-phosphate from adenosylcobinamide-GDP and alpha-ribazole 5'-phosphate.</text>
</comment>
<evidence type="ECO:0000256" key="10">
    <source>
        <dbReference type="ARBA" id="ARBA00022692"/>
    </source>
</evidence>
<dbReference type="PANTHER" id="PTHR34148:SF1">
    <property type="entry name" value="ADENOSYLCOBINAMIDE-GDP RIBAZOLETRANSFERASE"/>
    <property type="match status" value="1"/>
</dbReference>
<sequence>MESSRSAIKPKIWHYWFVAMSFLTCIPVPKFNYQNGDLSRAAVFFPIVGGLVGAFSYGLYYLLRFVNAGNWLIALVLVATSLVLTRGLHLDGWADVCDALFSTQDLKRRREILKDSHLGTFGVTGIFLLLSFKVIVLGGNFLPIYLIIAPMAGRTAALIIGGLFHPFRQEKKSLGEEFIGQIPRWVMGTWLGIIMLFPWFLGWHYHPFKAALIFFVGWLFSKMMERGFRGLSGDAVGAIIELVETLFLYLGRI</sequence>
<evidence type="ECO:0000256" key="2">
    <source>
        <dbReference type="ARBA" id="ARBA00004651"/>
    </source>
</evidence>
<comment type="catalytic activity">
    <reaction evidence="18 19">
        <text>alpha-ribazole 5'-phosphate + adenosylcob(III)inamide-GDP = adenosylcob(III)alamin 5'-phosphate + GMP + H(+)</text>
        <dbReference type="Rhea" id="RHEA:23560"/>
        <dbReference type="ChEBI" id="CHEBI:15378"/>
        <dbReference type="ChEBI" id="CHEBI:57918"/>
        <dbReference type="ChEBI" id="CHEBI:58115"/>
        <dbReference type="ChEBI" id="CHEBI:60487"/>
        <dbReference type="ChEBI" id="CHEBI:60493"/>
        <dbReference type="EC" id="2.7.8.26"/>
    </reaction>
</comment>